<dbReference type="AlphaFoldDB" id="A0A1I7SEM6"/>
<proteinExistence type="predicted"/>
<dbReference type="WBParaSite" id="BXY_1148500.1">
    <property type="protein sequence ID" value="BXY_1148500.1"/>
    <property type="gene ID" value="BXY_1148500"/>
</dbReference>
<name>A0A1I7SEM6_BURXY</name>
<accession>A0A1I7SEM6</accession>
<sequence>MIAVEFMLMCMETIGSIASRRSSRSRIRTRWSQSAIHFMGAVVASLLTLSKANGWTLSSLQTIPMPPVVTVFDATDFTDPVVVALCHNQRLPRLQSRLVAPAPSQELEPEVLGAAPAHEPKVGARLLIGHVLPLLVRMTKRTAI</sequence>
<reference evidence="2" key="1">
    <citation type="submission" date="2016-11" db="UniProtKB">
        <authorList>
            <consortium name="WormBaseParasite"/>
        </authorList>
    </citation>
    <scope>IDENTIFICATION</scope>
</reference>
<dbReference type="Proteomes" id="UP000095284">
    <property type="component" value="Unplaced"/>
</dbReference>
<evidence type="ECO:0000313" key="2">
    <source>
        <dbReference type="WBParaSite" id="BXY_1148500.1"/>
    </source>
</evidence>
<evidence type="ECO:0000313" key="1">
    <source>
        <dbReference type="Proteomes" id="UP000095284"/>
    </source>
</evidence>
<protein>
    <submittedName>
        <fullName evidence="2">Transposase</fullName>
    </submittedName>
</protein>
<organism evidence="1 2">
    <name type="scientific">Bursaphelenchus xylophilus</name>
    <name type="common">Pinewood nematode worm</name>
    <name type="synonym">Aphelenchoides xylophilus</name>
    <dbReference type="NCBI Taxonomy" id="6326"/>
    <lineage>
        <taxon>Eukaryota</taxon>
        <taxon>Metazoa</taxon>
        <taxon>Ecdysozoa</taxon>
        <taxon>Nematoda</taxon>
        <taxon>Chromadorea</taxon>
        <taxon>Rhabditida</taxon>
        <taxon>Tylenchina</taxon>
        <taxon>Tylenchomorpha</taxon>
        <taxon>Aphelenchoidea</taxon>
        <taxon>Aphelenchoididae</taxon>
        <taxon>Bursaphelenchus</taxon>
    </lineage>
</organism>